<organism evidence="2 3">
    <name type="scientific">Phytophthora pseudosyringae</name>
    <dbReference type="NCBI Taxonomy" id="221518"/>
    <lineage>
        <taxon>Eukaryota</taxon>
        <taxon>Sar</taxon>
        <taxon>Stramenopiles</taxon>
        <taxon>Oomycota</taxon>
        <taxon>Peronosporomycetes</taxon>
        <taxon>Peronosporales</taxon>
        <taxon>Peronosporaceae</taxon>
        <taxon>Phytophthora</taxon>
    </lineage>
</organism>
<dbReference type="EMBL" id="JAGDFM010000347">
    <property type="protein sequence ID" value="KAG7379475.1"/>
    <property type="molecule type" value="Genomic_DNA"/>
</dbReference>
<sequence length="107" mass="11920">MNGNEGSPNCVLAVVAFTLRNIAGYNLDGPPSIDERTPGFKFVNYIRSEPGYDHWQFRRVLEVAVERNKVEIVEWAFHHFWNSRASGNSGSRSHEGATRDTAGLSGP</sequence>
<reference evidence="2" key="1">
    <citation type="submission" date="2021-02" db="EMBL/GenBank/DDBJ databases">
        <authorList>
            <person name="Palmer J.M."/>
        </authorList>
    </citation>
    <scope>NUCLEOTIDE SEQUENCE</scope>
    <source>
        <strain evidence="2">SCRP734</strain>
    </source>
</reference>
<dbReference type="AlphaFoldDB" id="A0A8T1VEB3"/>
<feature type="region of interest" description="Disordered" evidence="1">
    <location>
        <begin position="83"/>
        <end position="107"/>
    </location>
</feature>
<gene>
    <name evidence="2" type="ORF">PHYPSEUDO_008549</name>
</gene>
<dbReference type="Proteomes" id="UP000694044">
    <property type="component" value="Unassembled WGS sequence"/>
</dbReference>
<evidence type="ECO:0000313" key="3">
    <source>
        <dbReference type="Proteomes" id="UP000694044"/>
    </source>
</evidence>
<keyword evidence="3" id="KW-1185">Reference proteome</keyword>
<evidence type="ECO:0000313" key="2">
    <source>
        <dbReference type="EMBL" id="KAG7379475.1"/>
    </source>
</evidence>
<accession>A0A8T1VEB3</accession>
<protein>
    <submittedName>
        <fullName evidence="2">Uncharacterized protein</fullName>
    </submittedName>
</protein>
<name>A0A8T1VEB3_9STRA</name>
<comment type="caution">
    <text evidence="2">The sequence shown here is derived from an EMBL/GenBank/DDBJ whole genome shotgun (WGS) entry which is preliminary data.</text>
</comment>
<proteinExistence type="predicted"/>
<evidence type="ECO:0000256" key="1">
    <source>
        <dbReference type="SAM" id="MobiDB-lite"/>
    </source>
</evidence>